<gene>
    <name evidence="1" type="ORF">F6X53_26670</name>
</gene>
<evidence type="ECO:0000313" key="2">
    <source>
        <dbReference type="Proteomes" id="UP000474159"/>
    </source>
</evidence>
<dbReference type="OrthoDB" id="8434031at2"/>
<dbReference type="RefSeq" id="WP_151004079.1">
    <property type="nucleotide sequence ID" value="NZ_BPQY01000151.1"/>
</dbReference>
<dbReference type="Proteomes" id="UP000474159">
    <property type="component" value="Unassembled WGS sequence"/>
</dbReference>
<protein>
    <submittedName>
        <fullName evidence="1">Uncharacterized protein</fullName>
    </submittedName>
</protein>
<proteinExistence type="predicted"/>
<dbReference type="AlphaFoldDB" id="A0A6L3SSN6"/>
<keyword evidence="2" id="KW-1185">Reference proteome</keyword>
<comment type="caution">
    <text evidence="1">The sequence shown here is derived from an EMBL/GenBank/DDBJ whole genome shotgun (WGS) entry which is preliminary data.</text>
</comment>
<name>A0A6L3SSN6_9HYPH</name>
<sequence>MRFNIDGDTGDFIRGWVVPDNPTSIGRVVVVVDGRRVAEISTLEFDTNIAALGWHATGQCRFEISENEVPDLANVTQLEIYDLDTNVLIYRRVPQQALLNRRFLLINTSINPENALQSLLFRHFQQSYFGVGKLNEQMLQSIFSNSSLVSCFLSGALIVPRYEHYFQTEESLTTALIHDPHVEMATRLIWLRARAADAADPNLSWRLGPLADAAIFAAEHDFADLKSLKRLFRMLPEPAYRLLYNPLTRQFGTKLPDDRVHPGNSIVAIEILARVGIVGHRDYFEAFVTSVLDRLGLDAPIPKPEPISQEAQDLAKRLRSIKAVEDMLLFDIAMSDAVRSSVAKTWDIA</sequence>
<organism evidence="1 2">
    <name type="scientific">Methylobacterium soli</name>
    <dbReference type="NCBI Taxonomy" id="553447"/>
    <lineage>
        <taxon>Bacteria</taxon>
        <taxon>Pseudomonadati</taxon>
        <taxon>Pseudomonadota</taxon>
        <taxon>Alphaproteobacteria</taxon>
        <taxon>Hyphomicrobiales</taxon>
        <taxon>Methylobacteriaceae</taxon>
        <taxon>Methylobacterium</taxon>
    </lineage>
</organism>
<reference evidence="1 2" key="1">
    <citation type="submission" date="2019-09" db="EMBL/GenBank/DDBJ databases">
        <title>YIM 48816 draft genome.</title>
        <authorList>
            <person name="Jiang L."/>
        </authorList>
    </citation>
    <scope>NUCLEOTIDE SEQUENCE [LARGE SCALE GENOMIC DNA]</scope>
    <source>
        <strain evidence="1 2">YIM 48816</strain>
    </source>
</reference>
<accession>A0A6L3SSN6</accession>
<evidence type="ECO:0000313" key="1">
    <source>
        <dbReference type="EMBL" id="KAB1073787.1"/>
    </source>
</evidence>
<dbReference type="EMBL" id="VZZK01000041">
    <property type="protein sequence ID" value="KAB1073787.1"/>
    <property type="molecule type" value="Genomic_DNA"/>
</dbReference>